<sequence length="315" mass="35803">MTEDIRLEPERDAPAETERKRTRLDAEIDRLQSPGAARSDLVERDRYAAQGTNDQWSEADWAGRWRAEGIRWTRNSKYGAPLMNIIARTRDIIAANFSDLLDRADDPTKMVRMIIVEMEDTLVDVRASAARTIADQKEMQRHCAQLAQLEADWRDKAQLALSRDREDLARGALVESRRAADTQRQLREEIAVLDEALRACDQDILKLQSRLREARSRQTQIAARLESAENRVKLRALLSTERVDEAVARFDQLERRVDFAEGRAEALYRTGLGAGGEPDLSQQIDALASDDAINAELAEMRRMMARNSDTDLAKD</sequence>
<feature type="region of interest" description="Disordered" evidence="3">
    <location>
        <begin position="1"/>
        <end position="36"/>
    </location>
</feature>
<proteinExistence type="inferred from homology"/>
<dbReference type="PANTHER" id="PTHR31088:SF6">
    <property type="entry name" value="PHAGE SHOCK PROTEIN A"/>
    <property type="match status" value="1"/>
</dbReference>
<evidence type="ECO:0000256" key="2">
    <source>
        <dbReference type="SAM" id="Coils"/>
    </source>
</evidence>
<dbReference type="Pfam" id="PF04012">
    <property type="entry name" value="PspA_IM30"/>
    <property type="match status" value="1"/>
</dbReference>
<evidence type="ECO:0000313" key="5">
    <source>
        <dbReference type="Proteomes" id="UP001259803"/>
    </source>
</evidence>
<dbReference type="InterPro" id="IPR007157">
    <property type="entry name" value="PspA_VIPP1"/>
</dbReference>
<evidence type="ECO:0000256" key="1">
    <source>
        <dbReference type="ARBA" id="ARBA00043985"/>
    </source>
</evidence>
<organism evidence="4 5">
    <name type="scientific">Croceicoccus esteveae</name>
    <dbReference type="NCBI Taxonomy" id="3075597"/>
    <lineage>
        <taxon>Bacteria</taxon>
        <taxon>Pseudomonadati</taxon>
        <taxon>Pseudomonadota</taxon>
        <taxon>Alphaproteobacteria</taxon>
        <taxon>Sphingomonadales</taxon>
        <taxon>Erythrobacteraceae</taxon>
        <taxon>Croceicoccus</taxon>
    </lineage>
</organism>
<dbReference type="EMBL" id="JAVRHS010000005">
    <property type="protein sequence ID" value="MDT0576074.1"/>
    <property type="molecule type" value="Genomic_DNA"/>
</dbReference>
<gene>
    <name evidence="4" type="ORF">RM533_07725</name>
</gene>
<keyword evidence="2" id="KW-0175">Coiled coil</keyword>
<reference evidence="4 5" key="1">
    <citation type="submission" date="2023-09" db="EMBL/GenBank/DDBJ databases">
        <authorList>
            <person name="Rey-Velasco X."/>
        </authorList>
    </citation>
    <scope>NUCLEOTIDE SEQUENCE [LARGE SCALE GENOMIC DNA]</scope>
    <source>
        <strain evidence="4 5">F390</strain>
    </source>
</reference>
<accession>A0ABU2ZKG9</accession>
<feature type="coiled-coil region" evidence="2">
    <location>
        <begin position="197"/>
        <end position="270"/>
    </location>
</feature>
<evidence type="ECO:0000313" key="4">
    <source>
        <dbReference type="EMBL" id="MDT0576074.1"/>
    </source>
</evidence>
<name>A0ABU2ZKG9_9SPHN</name>
<keyword evidence="5" id="KW-1185">Reference proteome</keyword>
<dbReference type="RefSeq" id="WP_311340653.1">
    <property type="nucleotide sequence ID" value="NZ_JAVRHS010000005.1"/>
</dbReference>
<evidence type="ECO:0000256" key="3">
    <source>
        <dbReference type="SAM" id="MobiDB-lite"/>
    </source>
</evidence>
<protein>
    <submittedName>
        <fullName evidence="4">PspA/IM30 family protein</fullName>
    </submittedName>
</protein>
<feature type="compositionally biased region" description="Basic and acidic residues" evidence="3">
    <location>
        <begin position="1"/>
        <end position="30"/>
    </location>
</feature>
<dbReference type="Proteomes" id="UP001259803">
    <property type="component" value="Unassembled WGS sequence"/>
</dbReference>
<comment type="similarity">
    <text evidence="1">Belongs to the PspA/Vipp/IM30 family.</text>
</comment>
<dbReference type="PANTHER" id="PTHR31088">
    <property type="entry name" value="MEMBRANE-ASSOCIATED PROTEIN VIPP1, CHLOROPLASTIC"/>
    <property type="match status" value="1"/>
</dbReference>
<comment type="caution">
    <text evidence="4">The sequence shown here is derived from an EMBL/GenBank/DDBJ whole genome shotgun (WGS) entry which is preliminary data.</text>
</comment>